<evidence type="ECO:0000256" key="4">
    <source>
        <dbReference type="ARBA" id="ARBA00030273"/>
    </source>
</evidence>
<dbReference type="GO" id="GO:0005737">
    <property type="term" value="C:cytoplasm"/>
    <property type="evidence" value="ECO:0007669"/>
    <property type="project" value="TreeGrafter"/>
</dbReference>
<gene>
    <name evidence="10" type="ORF">KI387_003495</name>
</gene>
<accession>A0AA38LS90</accession>
<evidence type="ECO:0000259" key="9">
    <source>
        <dbReference type="Pfam" id="PF01625"/>
    </source>
</evidence>
<dbReference type="Gene3D" id="3.30.1060.10">
    <property type="entry name" value="Peptide methionine sulphoxide reductase MsrA"/>
    <property type="match status" value="1"/>
</dbReference>
<evidence type="ECO:0000256" key="3">
    <source>
        <dbReference type="ARBA" id="ARBA00023002"/>
    </source>
</evidence>
<evidence type="ECO:0000256" key="1">
    <source>
        <dbReference type="ARBA" id="ARBA00005591"/>
    </source>
</evidence>
<evidence type="ECO:0000313" key="10">
    <source>
        <dbReference type="EMBL" id="KAH9331387.1"/>
    </source>
</evidence>
<evidence type="ECO:0000256" key="2">
    <source>
        <dbReference type="ARBA" id="ARBA00012502"/>
    </source>
</evidence>
<protein>
    <recommendedName>
        <fullName evidence="2">peptide-methionine (S)-S-oxide reductase</fullName>
        <ecNumber evidence="2">1.8.4.11</ecNumber>
    </recommendedName>
    <alternativeName>
        <fullName evidence="5">Peptide-methionine (S)-S-oxide reductase</fullName>
    </alternativeName>
    <alternativeName>
        <fullName evidence="4">Protein-methionine-S-oxide reductase</fullName>
    </alternativeName>
</protein>
<reference evidence="10 11" key="1">
    <citation type="journal article" date="2021" name="Nat. Plants">
        <title>The Taxus genome provides insights into paclitaxel biosynthesis.</title>
        <authorList>
            <person name="Xiong X."/>
            <person name="Gou J."/>
            <person name="Liao Q."/>
            <person name="Li Y."/>
            <person name="Zhou Q."/>
            <person name="Bi G."/>
            <person name="Li C."/>
            <person name="Du R."/>
            <person name="Wang X."/>
            <person name="Sun T."/>
            <person name="Guo L."/>
            <person name="Liang H."/>
            <person name="Lu P."/>
            <person name="Wu Y."/>
            <person name="Zhang Z."/>
            <person name="Ro D.K."/>
            <person name="Shang Y."/>
            <person name="Huang S."/>
            <person name="Yan J."/>
        </authorList>
    </citation>
    <scope>NUCLEOTIDE SEQUENCE [LARGE SCALE GENOMIC DNA]</scope>
    <source>
        <strain evidence="10">Ta-2019</strain>
    </source>
</reference>
<evidence type="ECO:0000256" key="6">
    <source>
        <dbReference type="ARBA" id="ARBA00047806"/>
    </source>
</evidence>
<dbReference type="InterPro" id="IPR036509">
    <property type="entry name" value="Met_Sox_Rdtase_MsrA_sf"/>
</dbReference>
<dbReference type="EC" id="1.8.4.11" evidence="2"/>
<dbReference type="Proteomes" id="UP000824469">
    <property type="component" value="Unassembled WGS sequence"/>
</dbReference>
<dbReference type="EMBL" id="JAHRHJ020000001">
    <property type="protein sequence ID" value="KAH9331387.1"/>
    <property type="molecule type" value="Genomic_DNA"/>
</dbReference>
<keyword evidence="11" id="KW-1185">Reference proteome</keyword>
<dbReference type="AlphaFoldDB" id="A0AA38LS90"/>
<dbReference type="SUPFAM" id="SSF55068">
    <property type="entry name" value="Peptide methionine sulfoxide reductase"/>
    <property type="match status" value="1"/>
</dbReference>
<comment type="similarity">
    <text evidence="1">Belongs to the MsrA Met sulfoxide reductase family.</text>
</comment>
<comment type="caution">
    <text evidence="10">The sequence shown here is derived from an EMBL/GenBank/DDBJ whole genome shotgun (WGS) entry which is preliminary data.</text>
</comment>
<comment type="catalytic activity">
    <reaction evidence="6">
        <text>L-methionyl-[protein] + [thioredoxin]-disulfide + H2O = L-methionyl-(S)-S-oxide-[protein] + [thioredoxin]-dithiol</text>
        <dbReference type="Rhea" id="RHEA:14217"/>
        <dbReference type="Rhea" id="RHEA-COMP:10698"/>
        <dbReference type="Rhea" id="RHEA-COMP:10700"/>
        <dbReference type="Rhea" id="RHEA-COMP:12313"/>
        <dbReference type="Rhea" id="RHEA-COMP:12315"/>
        <dbReference type="ChEBI" id="CHEBI:15377"/>
        <dbReference type="ChEBI" id="CHEBI:16044"/>
        <dbReference type="ChEBI" id="CHEBI:29950"/>
        <dbReference type="ChEBI" id="CHEBI:44120"/>
        <dbReference type="ChEBI" id="CHEBI:50058"/>
        <dbReference type="EC" id="1.8.4.11"/>
    </reaction>
</comment>
<comment type="catalytic activity">
    <reaction evidence="7">
        <text>[thioredoxin]-disulfide + L-methionine + H2O = L-methionine (S)-S-oxide + [thioredoxin]-dithiol</text>
        <dbReference type="Rhea" id="RHEA:19993"/>
        <dbReference type="Rhea" id="RHEA-COMP:10698"/>
        <dbReference type="Rhea" id="RHEA-COMP:10700"/>
        <dbReference type="ChEBI" id="CHEBI:15377"/>
        <dbReference type="ChEBI" id="CHEBI:29950"/>
        <dbReference type="ChEBI" id="CHEBI:50058"/>
        <dbReference type="ChEBI" id="CHEBI:57844"/>
        <dbReference type="ChEBI" id="CHEBI:58772"/>
        <dbReference type="EC" id="1.8.4.11"/>
    </reaction>
</comment>
<feature type="non-terminal residue" evidence="10">
    <location>
        <position position="1"/>
    </location>
</feature>
<evidence type="ECO:0000256" key="7">
    <source>
        <dbReference type="ARBA" id="ARBA00048782"/>
    </source>
</evidence>
<keyword evidence="3" id="KW-0560">Oxidoreductase</keyword>
<dbReference type="GO" id="GO:0034599">
    <property type="term" value="P:cellular response to oxidative stress"/>
    <property type="evidence" value="ECO:0007669"/>
    <property type="project" value="TreeGrafter"/>
</dbReference>
<dbReference type="PANTHER" id="PTHR42799">
    <property type="entry name" value="MITOCHONDRIAL PEPTIDE METHIONINE SULFOXIDE REDUCTASE"/>
    <property type="match status" value="1"/>
</dbReference>
<evidence type="ECO:0000256" key="8">
    <source>
        <dbReference type="SAM" id="MobiDB-lite"/>
    </source>
</evidence>
<proteinExistence type="inferred from homology"/>
<dbReference type="PANTHER" id="PTHR42799:SF2">
    <property type="entry name" value="MITOCHONDRIAL PEPTIDE METHIONINE SULFOXIDE REDUCTASE"/>
    <property type="match status" value="1"/>
</dbReference>
<sequence>HLESSVNLIFLSLNLNISPKGQVKAFKKIQALLRMNLRKHLLLTVFPARNIFEAKNWETHLKHWRPLVNGMAISKVLYVVFRPEMDLVLTMVLVQAKVVLHQNEESTKPHGNDVGTQYRSGIYYYSPEQERSARESMERHQETVTANIVTEILPAKKFYRAEEYHQQYLEKGGRSRSKQSAAKGCTDPIRCYG</sequence>
<dbReference type="InterPro" id="IPR002569">
    <property type="entry name" value="Met_Sox_Rdtase_MsrA_dom"/>
</dbReference>
<dbReference type="InterPro" id="IPR050162">
    <property type="entry name" value="MsrA_MetSO_reductase"/>
</dbReference>
<feature type="region of interest" description="Disordered" evidence="8">
    <location>
        <begin position="170"/>
        <end position="193"/>
    </location>
</feature>
<organism evidence="10 11">
    <name type="scientific">Taxus chinensis</name>
    <name type="common">Chinese yew</name>
    <name type="synonym">Taxus wallichiana var. chinensis</name>
    <dbReference type="NCBI Taxonomy" id="29808"/>
    <lineage>
        <taxon>Eukaryota</taxon>
        <taxon>Viridiplantae</taxon>
        <taxon>Streptophyta</taxon>
        <taxon>Embryophyta</taxon>
        <taxon>Tracheophyta</taxon>
        <taxon>Spermatophyta</taxon>
        <taxon>Pinopsida</taxon>
        <taxon>Pinidae</taxon>
        <taxon>Conifers II</taxon>
        <taxon>Cupressales</taxon>
        <taxon>Taxaceae</taxon>
        <taxon>Taxus</taxon>
    </lineage>
</organism>
<dbReference type="Pfam" id="PF01625">
    <property type="entry name" value="PMSR"/>
    <property type="match status" value="1"/>
</dbReference>
<dbReference type="GO" id="GO:0008113">
    <property type="term" value="F:peptide-methionine (S)-S-oxide reductase activity"/>
    <property type="evidence" value="ECO:0007669"/>
    <property type="project" value="UniProtKB-EC"/>
</dbReference>
<evidence type="ECO:0000256" key="5">
    <source>
        <dbReference type="ARBA" id="ARBA00030643"/>
    </source>
</evidence>
<name>A0AA38LS90_TAXCH</name>
<feature type="domain" description="Peptide methionine sulphoxide reductase MsrA" evidence="9">
    <location>
        <begin position="104"/>
        <end position="172"/>
    </location>
</feature>
<evidence type="ECO:0000313" key="11">
    <source>
        <dbReference type="Proteomes" id="UP000824469"/>
    </source>
</evidence>